<gene>
    <name evidence="1" type="ORF">S03H2_09537</name>
</gene>
<evidence type="ECO:0000313" key="1">
    <source>
        <dbReference type="EMBL" id="GAH24495.1"/>
    </source>
</evidence>
<feature type="non-terminal residue" evidence="1">
    <location>
        <position position="1"/>
    </location>
</feature>
<sequence>VDFPRKTYEVGEILPIKVAVLKGKKKIDVEPIAVQPPAPTLLI</sequence>
<dbReference type="EMBL" id="BARU01004878">
    <property type="protein sequence ID" value="GAH24495.1"/>
    <property type="molecule type" value="Genomic_DNA"/>
</dbReference>
<name>X1EW32_9ZZZZ</name>
<accession>X1EW32</accession>
<comment type="caution">
    <text evidence="1">The sequence shown here is derived from an EMBL/GenBank/DDBJ whole genome shotgun (WGS) entry which is preliminary data.</text>
</comment>
<reference evidence="1" key="1">
    <citation type="journal article" date="2014" name="Front. Microbiol.">
        <title>High frequency of phylogenetically diverse reductive dehalogenase-homologous genes in deep subseafloor sedimentary metagenomes.</title>
        <authorList>
            <person name="Kawai M."/>
            <person name="Futagami T."/>
            <person name="Toyoda A."/>
            <person name="Takaki Y."/>
            <person name="Nishi S."/>
            <person name="Hori S."/>
            <person name="Arai W."/>
            <person name="Tsubouchi T."/>
            <person name="Morono Y."/>
            <person name="Uchiyama I."/>
            <person name="Ito T."/>
            <person name="Fujiyama A."/>
            <person name="Inagaki F."/>
            <person name="Takami H."/>
        </authorList>
    </citation>
    <scope>NUCLEOTIDE SEQUENCE</scope>
    <source>
        <strain evidence="1">Expedition CK06-06</strain>
    </source>
</reference>
<protein>
    <submittedName>
        <fullName evidence="1">Uncharacterized protein</fullName>
    </submittedName>
</protein>
<organism evidence="1">
    <name type="scientific">marine sediment metagenome</name>
    <dbReference type="NCBI Taxonomy" id="412755"/>
    <lineage>
        <taxon>unclassified sequences</taxon>
        <taxon>metagenomes</taxon>
        <taxon>ecological metagenomes</taxon>
    </lineage>
</organism>
<proteinExistence type="predicted"/>
<dbReference type="AlphaFoldDB" id="X1EW32"/>